<dbReference type="AlphaFoldDB" id="A0A819L6N2"/>
<evidence type="ECO:0000313" key="1">
    <source>
        <dbReference type="EMBL" id="CAF3959974.1"/>
    </source>
</evidence>
<dbReference type="PANTHER" id="PTHR12363">
    <property type="entry name" value="TRANSPORTIN 3 AND IMPORTIN 13"/>
    <property type="match status" value="1"/>
</dbReference>
<dbReference type="Proteomes" id="UP000663836">
    <property type="component" value="Unassembled WGS sequence"/>
</dbReference>
<proteinExistence type="predicted"/>
<name>A0A819L6N2_9BILA</name>
<gene>
    <name evidence="1" type="ORF">JBS370_LOCUS24032</name>
</gene>
<sequence length="192" mass="21679">MGRENEAPLYIISCVASYLPSDEDKIVPNVIQAIISTPIQTGIVHTALKYTGVRLISQLENWIAKNDQQILKSIIQYLLSLLVDKELRHISVDTILIISQQGRKQLLNDLDQIIQATLWLDLIDNGSDAAQCLLKASSKIISRLTSIDDIHRYLKLLFDQQIQSLTQILSTQSDTNYSSITKRLDCLTAIFR</sequence>
<protein>
    <submittedName>
        <fullName evidence="1">Uncharacterized protein</fullName>
    </submittedName>
</protein>
<dbReference type="PANTHER" id="PTHR12363:SF42">
    <property type="entry name" value="TRANSPORTIN-3"/>
    <property type="match status" value="1"/>
</dbReference>
<evidence type="ECO:0000313" key="2">
    <source>
        <dbReference type="Proteomes" id="UP000663836"/>
    </source>
</evidence>
<dbReference type="GO" id="GO:0006606">
    <property type="term" value="P:protein import into nucleus"/>
    <property type="evidence" value="ECO:0007669"/>
    <property type="project" value="TreeGrafter"/>
</dbReference>
<dbReference type="InterPro" id="IPR051345">
    <property type="entry name" value="Importin_beta-like_NTR"/>
</dbReference>
<dbReference type="Gene3D" id="1.25.10.10">
    <property type="entry name" value="Leucine-rich Repeat Variant"/>
    <property type="match status" value="1"/>
</dbReference>
<dbReference type="Pfam" id="PF24140">
    <property type="entry name" value="TPR_TNPO3_IPO13_3rd"/>
    <property type="match status" value="1"/>
</dbReference>
<dbReference type="InterPro" id="IPR011989">
    <property type="entry name" value="ARM-like"/>
</dbReference>
<dbReference type="InterPro" id="IPR016024">
    <property type="entry name" value="ARM-type_fold"/>
</dbReference>
<dbReference type="InterPro" id="IPR057942">
    <property type="entry name" value="TPR_TNPO3_IPO13_3rd"/>
</dbReference>
<accession>A0A819L6N2</accession>
<dbReference type="EMBL" id="CAJOBD010003650">
    <property type="protein sequence ID" value="CAF3959974.1"/>
    <property type="molecule type" value="Genomic_DNA"/>
</dbReference>
<organism evidence="1 2">
    <name type="scientific">Rotaria sordida</name>
    <dbReference type="NCBI Taxonomy" id="392033"/>
    <lineage>
        <taxon>Eukaryota</taxon>
        <taxon>Metazoa</taxon>
        <taxon>Spiralia</taxon>
        <taxon>Gnathifera</taxon>
        <taxon>Rotifera</taxon>
        <taxon>Eurotatoria</taxon>
        <taxon>Bdelloidea</taxon>
        <taxon>Philodinida</taxon>
        <taxon>Philodinidae</taxon>
        <taxon>Rotaria</taxon>
    </lineage>
</organism>
<comment type="caution">
    <text evidence="1">The sequence shown here is derived from an EMBL/GenBank/DDBJ whole genome shotgun (WGS) entry which is preliminary data.</text>
</comment>
<dbReference type="SUPFAM" id="SSF48371">
    <property type="entry name" value="ARM repeat"/>
    <property type="match status" value="1"/>
</dbReference>
<dbReference type="GO" id="GO:0005737">
    <property type="term" value="C:cytoplasm"/>
    <property type="evidence" value="ECO:0007669"/>
    <property type="project" value="TreeGrafter"/>
</dbReference>
<reference evidence="1" key="1">
    <citation type="submission" date="2021-02" db="EMBL/GenBank/DDBJ databases">
        <authorList>
            <person name="Nowell W R."/>
        </authorList>
    </citation>
    <scope>NUCLEOTIDE SEQUENCE</scope>
</reference>